<dbReference type="InterPro" id="IPR013899">
    <property type="entry name" value="DUF1771"/>
</dbReference>
<evidence type="ECO:0000313" key="4">
    <source>
        <dbReference type="Proteomes" id="UP001209540"/>
    </source>
</evidence>
<dbReference type="PANTHER" id="PTHR46535">
    <property type="entry name" value="NEDD4-BINDING PROTEIN 2"/>
    <property type="match status" value="1"/>
</dbReference>
<dbReference type="EMBL" id="JAIXMP010000002">
    <property type="protein sequence ID" value="KAI9277273.1"/>
    <property type="molecule type" value="Genomic_DNA"/>
</dbReference>
<feature type="region of interest" description="Disordered" evidence="1">
    <location>
        <begin position="340"/>
        <end position="364"/>
    </location>
</feature>
<feature type="compositionally biased region" description="Polar residues" evidence="1">
    <location>
        <begin position="305"/>
        <end position="320"/>
    </location>
</feature>
<feature type="compositionally biased region" description="Polar residues" evidence="1">
    <location>
        <begin position="686"/>
        <end position="701"/>
    </location>
</feature>
<feature type="compositionally biased region" description="Polar residues" evidence="1">
    <location>
        <begin position="408"/>
        <end position="420"/>
    </location>
</feature>
<feature type="region of interest" description="Disordered" evidence="1">
    <location>
        <begin position="377"/>
        <end position="420"/>
    </location>
</feature>
<dbReference type="SMART" id="SM01162">
    <property type="entry name" value="DUF1771"/>
    <property type="match status" value="1"/>
</dbReference>
<proteinExistence type="predicted"/>
<feature type="compositionally biased region" description="Low complexity" evidence="1">
    <location>
        <begin position="377"/>
        <end position="388"/>
    </location>
</feature>
<evidence type="ECO:0000313" key="3">
    <source>
        <dbReference type="EMBL" id="KAI9277273.1"/>
    </source>
</evidence>
<dbReference type="GO" id="GO:0005634">
    <property type="term" value="C:nucleus"/>
    <property type="evidence" value="ECO:0007669"/>
    <property type="project" value="TreeGrafter"/>
</dbReference>
<name>A0AAD5KQ82_9FUNG</name>
<reference evidence="3" key="2">
    <citation type="submission" date="2023-02" db="EMBL/GenBank/DDBJ databases">
        <authorList>
            <consortium name="DOE Joint Genome Institute"/>
            <person name="Mondo S.J."/>
            <person name="Chang Y."/>
            <person name="Wang Y."/>
            <person name="Ahrendt S."/>
            <person name="Andreopoulos W."/>
            <person name="Barry K."/>
            <person name="Beard J."/>
            <person name="Benny G.L."/>
            <person name="Blankenship S."/>
            <person name="Bonito G."/>
            <person name="Cuomo C."/>
            <person name="Desiro A."/>
            <person name="Gervers K.A."/>
            <person name="Hundley H."/>
            <person name="Kuo A."/>
            <person name="LaButti K."/>
            <person name="Lang B.F."/>
            <person name="Lipzen A."/>
            <person name="O'Donnell K."/>
            <person name="Pangilinan J."/>
            <person name="Reynolds N."/>
            <person name="Sandor L."/>
            <person name="Smith M.W."/>
            <person name="Tsang A."/>
            <person name="Grigoriev I.V."/>
            <person name="Stajich J.E."/>
            <person name="Spatafora J.W."/>
        </authorList>
    </citation>
    <scope>NUCLEOTIDE SEQUENCE</scope>
    <source>
        <strain evidence="3">RSA 2281</strain>
    </source>
</reference>
<dbReference type="SUPFAM" id="SSF160443">
    <property type="entry name" value="SMR domain-like"/>
    <property type="match status" value="1"/>
</dbReference>
<reference evidence="3" key="1">
    <citation type="journal article" date="2022" name="IScience">
        <title>Evolution of zygomycete secretomes and the origins of terrestrial fungal ecologies.</title>
        <authorList>
            <person name="Chang Y."/>
            <person name="Wang Y."/>
            <person name="Mondo S."/>
            <person name="Ahrendt S."/>
            <person name="Andreopoulos W."/>
            <person name="Barry K."/>
            <person name="Beard J."/>
            <person name="Benny G.L."/>
            <person name="Blankenship S."/>
            <person name="Bonito G."/>
            <person name="Cuomo C."/>
            <person name="Desiro A."/>
            <person name="Gervers K.A."/>
            <person name="Hundley H."/>
            <person name="Kuo A."/>
            <person name="LaButti K."/>
            <person name="Lang B.F."/>
            <person name="Lipzen A."/>
            <person name="O'Donnell K."/>
            <person name="Pangilinan J."/>
            <person name="Reynolds N."/>
            <person name="Sandor L."/>
            <person name="Smith M.E."/>
            <person name="Tsang A."/>
            <person name="Grigoriev I.V."/>
            <person name="Stajich J.E."/>
            <person name="Spatafora J.W."/>
        </authorList>
    </citation>
    <scope>NUCLEOTIDE SEQUENCE</scope>
    <source>
        <strain evidence="3">RSA 2281</strain>
    </source>
</reference>
<dbReference type="InterPro" id="IPR036063">
    <property type="entry name" value="Smr_dom_sf"/>
</dbReference>
<dbReference type="Proteomes" id="UP001209540">
    <property type="component" value="Unassembled WGS sequence"/>
</dbReference>
<feature type="compositionally biased region" description="Polar residues" evidence="1">
    <location>
        <begin position="389"/>
        <end position="399"/>
    </location>
</feature>
<feature type="domain" description="Smr" evidence="2">
    <location>
        <begin position="853"/>
        <end position="892"/>
    </location>
</feature>
<dbReference type="InterPro" id="IPR052772">
    <property type="entry name" value="Endo/PolyKinase_Domain-Protein"/>
</dbReference>
<dbReference type="PROSITE" id="PS50828">
    <property type="entry name" value="SMR"/>
    <property type="match status" value="1"/>
</dbReference>
<dbReference type="InterPro" id="IPR002625">
    <property type="entry name" value="Smr_dom"/>
</dbReference>
<gene>
    <name evidence="3" type="ORF">BDA99DRAFT_555174</name>
</gene>
<dbReference type="AlphaFoldDB" id="A0AAD5KQ82"/>
<dbReference type="GO" id="GO:0004519">
    <property type="term" value="F:endonuclease activity"/>
    <property type="evidence" value="ECO:0007669"/>
    <property type="project" value="TreeGrafter"/>
</dbReference>
<feature type="region of interest" description="Disordered" evidence="1">
    <location>
        <begin position="685"/>
        <end position="717"/>
    </location>
</feature>
<sequence length="996" mass="113431">MAFALVGYPVVSANYLHQNDPFDQPPHPLLAQMLQIVASSQHHAQIATFMANMTADNQINYFNHSFLNGAVDRDIMEAAEKQAANIMKEAVENTLKTNHTAFITTSSPPSSSYISAPRDPYMSFGYLDEKHHQPQQTQTMNDHDDTHIITDPTQIEKYGYIPYLNYYYYHNDSDQQDNHDMMGVEDEDCLSDPAKAVQHQIDELETVCSSSSYNPTSPAIQVDNNVPENDHHYYYYHNENNRMNSNTNKSLFSGINRERHGHYYYDLFSDMPDYTRHANEVAQEERGRIWDPYYAQHNGDIPEPYSNNGSTNRYSHVSSHSGKDSLLTFHDEFPELPKREIQEQQQPTPPSTNTETINKLQKPSIDYASVVKRNMMTTKSTSSLQKTKVPNNNNHSDTPFASFKKPNNHNQTHPTQSFNSDAVSSCQQQNENICYETIMHNNNDNNSTDASPIQEITNNNKNIHICQQQQYMQQHMINNNNNKNGSVGVLRNDDDEDHGATHNSTKEMIKNQTITPHAQNAASTLLTKPKQVNNNNNNNATHVLNYAAIVKRNADVIKRKASSSPQCAPSKKIQKQNNDVARLSTTMTTTTIGLPPMHENQAHSTTLINSCSTNINNNSAVVVEEPDEIEHTFEKQQSPITTATGLKKAPEDAPQLIPSPQQQEDQLTPHISGANNKNEITVVPDSWNSTHKNVGHVTQNEQGDDDDSDIKAAHSSSSTIVTPYAEIARRSTAKKHPSFLNGGTASMRFRSSILSKYDRLEQQLVRPAVIPWVETGDPLTHLYQKERKQAKEFGVQMDRYFQLSQKYYHQRDWDNAKYYSDKGQYLRRRMHELHTRASQRIFEQRNQQDALFIDLHGMHVEEAKANIISWFHELKHYRGIVYIVTGTGHHSRRRRSTSSSIHSTSTTLLLNSNGKKEKKLRPVMRDFLSGLYRCEETSVHGDDKGGVFAVYLCPHLYIPNYTSSACVYCKFKNDNTTNSLNKHHQNSNNEEDNEVD</sequence>
<accession>A0AAD5KQ82</accession>
<comment type="caution">
    <text evidence="3">The sequence shown here is derived from an EMBL/GenBank/DDBJ whole genome shotgun (WGS) entry which is preliminary data.</text>
</comment>
<organism evidence="3 4">
    <name type="scientific">Phascolomyces articulosus</name>
    <dbReference type="NCBI Taxonomy" id="60185"/>
    <lineage>
        <taxon>Eukaryota</taxon>
        <taxon>Fungi</taxon>
        <taxon>Fungi incertae sedis</taxon>
        <taxon>Mucoromycota</taxon>
        <taxon>Mucoromycotina</taxon>
        <taxon>Mucoromycetes</taxon>
        <taxon>Mucorales</taxon>
        <taxon>Lichtheimiaceae</taxon>
        <taxon>Phascolomyces</taxon>
    </lineage>
</organism>
<protein>
    <recommendedName>
        <fullName evidence="2">Smr domain-containing protein</fullName>
    </recommendedName>
</protein>
<feature type="compositionally biased region" description="Polar residues" evidence="1">
    <location>
        <begin position="343"/>
        <end position="361"/>
    </location>
</feature>
<evidence type="ECO:0000256" key="1">
    <source>
        <dbReference type="SAM" id="MobiDB-lite"/>
    </source>
</evidence>
<keyword evidence="4" id="KW-1185">Reference proteome</keyword>
<dbReference type="PANTHER" id="PTHR46535:SF1">
    <property type="entry name" value="NEDD4-BINDING PROTEIN 2"/>
    <property type="match status" value="1"/>
</dbReference>
<feature type="region of interest" description="Disordered" evidence="1">
    <location>
        <begin position="300"/>
        <end position="325"/>
    </location>
</feature>
<dbReference type="Gene3D" id="3.30.1370.110">
    <property type="match status" value="1"/>
</dbReference>
<dbReference type="Pfam" id="PF08590">
    <property type="entry name" value="DUF1771"/>
    <property type="match status" value="1"/>
</dbReference>
<evidence type="ECO:0000259" key="2">
    <source>
        <dbReference type="PROSITE" id="PS50828"/>
    </source>
</evidence>